<dbReference type="SUPFAM" id="SSF52047">
    <property type="entry name" value="RNI-like"/>
    <property type="match status" value="1"/>
</dbReference>
<name>A0AA39MLB0_9AGAR</name>
<dbReference type="InterPro" id="IPR032675">
    <property type="entry name" value="LRR_dom_sf"/>
</dbReference>
<proteinExistence type="predicted"/>
<sequence>MVATACTMTSEELMDALMYRIQRSAVKWNTGKLDKMEKRLQKAVAVVRGARNSLQPINRIPPELLAVIFSMTQHQLPGFLPLVGLQSPYAKAMDWLSVLRVCRHWRGIAATFHSLWATIDNNRSPYTFLKRSADSLITVVAGFTKPYFDRQYLTAIIESLPRIRELHADFWDTGSLLGSSIFFTETGAPNLVSLSLLMNKEPHFIGMQPTLHKLFNDEMPRLKHLCLGYFTTWPKGYFTNLTHLCLYDQDQSSRPSTSAFLDMLETSPQLETLALINAGPTRYISDDLPLVPLDRLVAFDSLRELSMNSSHGIFSITRLLSHLSLPKHANMFFWGSPLTNHEEELSSLFPSDISHLENLQNITEYRLVEYGSDRSPNDIIGIVDGVLFIRGRISVPQLSTIPLRFPLSNVKILLFEASLSHTTNNPNDFQAEAVRRMWRDTFDYLPSMESFVIRSNNVEKTKRILEGLYPRGEGSLEVPCPHLKSLRLEKYTADTSTFLAFFIAVLAQERRDMESVEIVSLERRSEAIPHSGWGNPGDAWPPTYYGSDSDSDPGERDGEDAEDEIDDEGSILRSDGIAALKRHVRDVKQRKKRGAYANWAPVEWPTKAYLWDEECRLRRGIGTLW</sequence>
<dbReference type="Pfam" id="PF12937">
    <property type="entry name" value="F-box-like"/>
    <property type="match status" value="1"/>
</dbReference>
<dbReference type="AlphaFoldDB" id="A0AA39MLB0"/>
<dbReference type="Gene3D" id="3.80.10.10">
    <property type="entry name" value="Ribonuclease Inhibitor"/>
    <property type="match status" value="1"/>
</dbReference>
<comment type="caution">
    <text evidence="3">The sequence shown here is derived from an EMBL/GenBank/DDBJ whole genome shotgun (WGS) entry which is preliminary data.</text>
</comment>
<dbReference type="InterPro" id="IPR001810">
    <property type="entry name" value="F-box_dom"/>
</dbReference>
<gene>
    <name evidence="3" type="ORF">EV421DRAFT_1824882</name>
</gene>
<evidence type="ECO:0000256" key="1">
    <source>
        <dbReference type="SAM" id="MobiDB-lite"/>
    </source>
</evidence>
<accession>A0AA39MLB0</accession>
<keyword evidence="4" id="KW-1185">Reference proteome</keyword>
<dbReference type="Proteomes" id="UP001175226">
    <property type="component" value="Unassembled WGS sequence"/>
</dbReference>
<dbReference type="Gene3D" id="1.20.1280.50">
    <property type="match status" value="1"/>
</dbReference>
<feature type="region of interest" description="Disordered" evidence="1">
    <location>
        <begin position="530"/>
        <end position="568"/>
    </location>
</feature>
<evidence type="ECO:0000259" key="2">
    <source>
        <dbReference type="Pfam" id="PF12937"/>
    </source>
</evidence>
<organism evidence="3 4">
    <name type="scientific">Armillaria borealis</name>
    <dbReference type="NCBI Taxonomy" id="47425"/>
    <lineage>
        <taxon>Eukaryota</taxon>
        <taxon>Fungi</taxon>
        <taxon>Dikarya</taxon>
        <taxon>Basidiomycota</taxon>
        <taxon>Agaricomycotina</taxon>
        <taxon>Agaricomycetes</taxon>
        <taxon>Agaricomycetidae</taxon>
        <taxon>Agaricales</taxon>
        <taxon>Marasmiineae</taxon>
        <taxon>Physalacriaceae</taxon>
        <taxon>Armillaria</taxon>
    </lineage>
</organism>
<reference evidence="3" key="1">
    <citation type="submission" date="2023-06" db="EMBL/GenBank/DDBJ databases">
        <authorList>
            <consortium name="Lawrence Berkeley National Laboratory"/>
            <person name="Ahrendt S."/>
            <person name="Sahu N."/>
            <person name="Indic B."/>
            <person name="Wong-Bajracharya J."/>
            <person name="Merenyi Z."/>
            <person name="Ke H.-M."/>
            <person name="Monk M."/>
            <person name="Kocsube S."/>
            <person name="Drula E."/>
            <person name="Lipzen A."/>
            <person name="Balint B."/>
            <person name="Henrissat B."/>
            <person name="Andreopoulos B."/>
            <person name="Martin F.M."/>
            <person name="Harder C.B."/>
            <person name="Rigling D."/>
            <person name="Ford K.L."/>
            <person name="Foster G.D."/>
            <person name="Pangilinan J."/>
            <person name="Papanicolaou A."/>
            <person name="Barry K."/>
            <person name="LaButti K."/>
            <person name="Viragh M."/>
            <person name="Koriabine M."/>
            <person name="Yan M."/>
            <person name="Riley R."/>
            <person name="Champramary S."/>
            <person name="Plett K.L."/>
            <person name="Tsai I.J."/>
            <person name="Slot J."/>
            <person name="Sipos G."/>
            <person name="Plett J."/>
            <person name="Nagy L.G."/>
            <person name="Grigoriev I.V."/>
        </authorList>
    </citation>
    <scope>NUCLEOTIDE SEQUENCE</scope>
    <source>
        <strain evidence="3">FPL87.14</strain>
    </source>
</reference>
<evidence type="ECO:0000313" key="3">
    <source>
        <dbReference type="EMBL" id="KAK0438452.1"/>
    </source>
</evidence>
<dbReference type="EMBL" id="JAUEPT010000043">
    <property type="protein sequence ID" value="KAK0438452.1"/>
    <property type="molecule type" value="Genomic_DNA"/>
</dbReference>
<evidence type="ECO:0000313" key="4">
    <source>
        <dbReference type="Proteomes" id="UP001175226"/>
    </source>
</evidence>
<protein>
    <recommendedName>
        <fullName evidence="2">F-box domain-containing protein</fullName>
    </recommendedName>
</protein>
<feature type="compositionally biased region" description="Acidic residues" evidence="1">
    <location>
        <begin position="549"/>
        <end position="568"/>
    </location>
</feature>
<feature type="domain" description="F-box" evidence="2">
    <location>
        <begin position="57"/>
        <end position="120"/>
    </location>
</feature>